<sequence>MAVLGSCDHFGWSMLQFDNSDNELVWLCALNPTLAPTCSLELELKEDENVHLSVVGQSSIHLSGYYYNKMHQDISEKGKLKTPKIEDVLSGQSNDMDQVNEQKCSKFVESITIDDAKPTQGPQNSMEENVLDAVLENPIGSTIRCYDGVLPPLDASVKRKAAKIDGETVHMEKYVPLTSLLCRIEQDQTNLPEGGEWQGKTKPKNLLRNKGLPLSKKLTQPCYLDRVAPVSPLS</sequence>
<dbReference type="AlphaFoldDB" id="J3MVI4"/>
<dbReference type="STRING" id="4533.J3MVI4"/>
<dbReference type="Pfam" id="PF17800">
    <property type="entry name" value="NPL"/>
    <property type="match status" value="1"/>
</dbReference>
<dbReference type="Proteomes" id="UP000006038">
    <property type="component" value="Chromosome 9"/>
</dbReference>
<reference evidence="2" key="2">
    <citation type="submission" date="2013-04" db="UniProtKB">
        <authorList>
            <consortium name="EnsemblPlants"/>
        </authorList>
    </citation>
    <scope>IDENTIFICATION</scope>
</reference>
<dbReference type="Gene3D" id="2.60.120.340">
    <property type="entry name" value="Nucleoplasmin core domain"/>
    <property type="match status" value="1"/>
</dbReference>
<evidence type="ECO:0000313" key="3">
    <source>
        <dbReference type="Proteomes" id="UP000006038"/>
    </source>
</evidence>
<dbReference type="Gramene" id="OB09G10120.1">
    <property type="protein sequence ID" value="OB09G10120.1"/>
    <property type="gene ID" value="OB09G10120"/>
</dbReference>
<reference evidence="2" key="1">
    <citation type="journal article" date="2013" name="Nat. Commun.">
        <title>Whole-genome sequencing of Oryza brachyantha reveals mechanisms underlying Oryza genome evolution.</title>
        <authorList>
            <person name="Chen J."/>
            <person name="Huang Q."/>
            <person name="Gao D."/>
            <person name="Wang J."/>
            <person name="Lang Y."/>
            <person name="Liu T."/>
            <person name="Li B."/>
            <person name="Bai Z."/>
            <person name="Luis Goicoechea J."/>
            <person name="Liang C."/>
            <person name="Chen C."/>
            <person name="Zhang W."/>
            <person name="Sun S."/>
            <person name="Liao Y."/>
            <person name="Zhang X."/>
            <person name="Yang L."/>
            <person name="Song C."/>
            <person name="Wang M."/>
            <person name="Shi J."/>
            <person name="Liu G."/>
            <person name="Liu J."/>
            <person name="Zhou H."/>
            <person name="Zhou W."/>
            <person name="Yu Q."/>
            <person name="An N."/>
            <person name="Chen Y."/>
            <person name="Cai Q."/>
            <person name="Wang B."/>
            <person name="Liu B."/>
            <person name="Min J."/>
            <person name="Huang Y."/>
            <person name="Wu H."/>
            <person name="Li Z."/>
            <person name="Zhang Y."/>
            <person name="Yin Y."/>
            <person name="Song W."/>
            <person name="Jiang J."/>
            <person name="Jackson S.A."/>
            <person name="Wing R.A."/>
            <person name="Wang J."/>
            <person name="Chen M."/>
        </authorList>
    </citation>
    <scope>NUCLEOTIDE SEQUENCE [LARGE SCALE GENOMIC DNA]</scope>
    <source>
        <strain evidence="2">cv. IRGC 101232</strain>
    </source>
</reference>
<name>J3MVI4_ORYBR</name>
<evidence type="ECO:0000313" key="2">
    <source>
        <dbReference type="EnsemblPlants" id="OB09G10120.1"/>
    </source>
</evidence>
<organism evidence="2">
    <name type="scientific">Oryza brachyantha</name>
    <name type="common">malo sina</name>
    <dbReference type="NCBI Taxonomy" id="4533"/>
    <lineage>
        <taxon>Eukaryota</taxon>
        <taxon>Viridiplantae</taxon>
        <taxon>Streptophyta</taxon>
        <taxon>Embryophyta</taxon>
        <taxon>Tracheophyta</taxon>
        <taxon>Spermatophyta</taxon>
        <taxon>Magnoliopsida</taxon>
        <taxon>Liliopsida</taxon>
        <taxon>Poales</taxon>
        <taxon>Poaceae</taxon>
        <taxon>BOP clade</taxon>
        <taxon>Oryzoideae</taxon>
        <taxon>Oryzeae</taxon>
        <taxon>Oryzinae</taxon>
        <taxon>Oryza</taxon>
    </lineage>
</organism>
<dbReference type="HOGENOM" id="CLU_1186588_0_0_1"/>
<feature type="domain" description="Nucleoplasmin-like" evidence="1">
    <location>
        <begin position="11"/>
        <end position="66"/>
    </location>
</feature>
<dbReference type="InterPro" id="IPR041232">
    <property type="entry name" value="NPL"/>
</dbReference>
<accession>J3MVI4</accession>
<keyword evidence="3" id="KW-1185">Reference proteome</keyword>
<proteinExistence type="predicted"/>
<evidence type="ECO:0000259" key="1">
    <source>
        <dbReference type="Pfam" id="PF17800"/>
    </source>
</evidence>
<dbReference type="EnsemblPlants" id="OB09G10120.1">
    <property type="protein sequence ID" value="OB09G10120.1"/>
    <property type="gene ID" value="OB09G10120"/>
</dbReference>
<protein>
    <recommendedName>
        <fullName evidence="1">Nucleoplasmin-like domain-containing protein</fullName>
    </recommendedName>
</protein>